<dbReference type="AlphaFoldDB" id="A0A2D3N8W7"/>
<feature type="signal peptide" evidence="6">
    <location>
        <begin position="1"/>
        <end position="20"/>
    </location>
</feature>
<dbReference type="GO" id="GO:0004252">
    <property type="term" value="F:serine-type endopeptidase activity"/>
    <property type="evidence" value="ECO:0007669"/>
    <property type="project" value="UniProtKB-UniRule"/>
</dbReference>
<comment type="similarity">
    <text evidence="5">Belongs to the peptidase S8 family.</text>
</comment>
<dbReference type="InterPro" id="IPR015500">
    <property type="entry name" value="Peptidase_S8_subtilisin-rel"/>
</dbReference>
<dbReference type="InterPro" id="IPR023828">
    <property type="entry name" value="Peptidase_S8_Ser-AS"/>
</dbReference>
<dbReference type="PROSITE" id="PS51892">
    <property type="entry name" value="SUBTILASE"/>
    <property type="match status" value="1"/>
</dbReference>
<dbReference type="GO" id="GO:0016485">
    <property type="term" value="P:protein processing"/>
    <property type="evidence" value="ECO:0007669"/>
    <property type="project" value="TreeGrafter"/>
</dbReference>
<dbReference type="Proteomes" id="UP000229323">
    <property type="component" value="Chromosome"/>
</dbReference>
<keyword evidence="6" id="KW-0732">Signal</keyword>
<evidence type="ECO:0000313" key="8">
    <source>
        <dbReference type="EMBL" id="ATV51868.1"/>
    </source>
</evidence>
<keyword evidence="3 5" id="KW-0720">Serine protease</keyword>
<dbReference type="PANTHER" id="PTHR42884">
    <property type="entry name" value="PROPROTEIN CONVERTASE SUBTILISIN/KEXIN-RELATED"/>
    <property type="match status" value="1"/>
</dbReference>
<evidence type="ECO:0000256" key="3">
    <source>
        <dbReference type="ARBA" id="ARBA00022825"/>
    </source>
</evidence>
<accession>A0A2D3N8W7</accession>
<evidence type="ECO:0000256" key="1">
    <source>
        <dbReference type="ARBA" id="ARBA00022670"/>
    </source>
</evidence>
<sequence length="496" mass="53615">MKKTIIFLLFALAVNIVAYAQDAFYYYDGKRIHLTENASKIVVISPLAGNASVNNCNLQFEKNISDSRSKIEVYKVRSSMTAQTVKSLAYASGSNPVSIQSCFITEDGKELIPTGYIDVKLKSEKDYPVLQSTARQYDCEIIGQNPFMPLWYSMRVSETSGRDAIVVANSIYESGKFASSSPGFSFDAFEISYDPNVLNQWGLYNSAYEGMDISVSRAWGYSTGRGITIAIVDQGIDLAHQDLADNISSLSYDTETKSSPSKVYGAHGTHCAGIAAAVRNNGIQVAGVAPDATLMSVSNTLSGSTELESNLANGINWAWQHGADIISCSWWCSDKDIVKEAIDLALSRGREGRGCVFVKSAGNTSGPISFPGDYRPEVIAVANMKQDGTLSTTSAYGSNMFVTAPGTYILSTVPGNAITYMGGTSMAAPHVAGLAALILERNPQLSAYKVREIIAKNAKKIGTYAYDTNKAFGSWNEHYGYGLIDAYKAVVNTPRR</sequence>
<dbReference type="PROSITE" id="PS00137">
    <property type="entry name" value="SUBTILASE_HIS"/>
    <property type="match status" value="1"/>
</dbReference>
<dbReference type="InterPro" id="IPR036852">
    <property type="entry name" value="Peptidase_S8/S53_dom_sf"/>
</dbReference>
<evidence type="ECO:0000256" key="2">
    <source>
        <dbReference type="ARBA" id="ARBA00022801"/>
    </source>
</evidence>
<dbReference type="PROSITE" id="PS00138">
    <property type="entry name" value="SUBTILASE_SER"/>
    <property type="match status" value="1"/>
</dbReference>
<dbReference type="InterPro" id="IPR022398">
    <property type="entry name" value="Peptidase_S8_His-AS"/>
</dbReference>
<evidence type="ECO:0000256" key="5">
    <source>
        <dbReference type="PROSITE-ProRule" id="PRU01240"/>
    </source>
</evidence>
<feature type="active site" description="Charge relay system" evidence="4 5">
    <location>
        <position position="267"/>
    </location>
</feature>
<evidence type="ECO:0000313" key="9">
    <source>
        <dbReference type="Proteomes" id="UP000229323"/>
    </source>
</evidence>
<protein>
    <recommendedName>
        <fullName evidence="7">Peptidase S8/S53 domain-containing protein</fullName>
    </recommendedName>
</protein>
<dbReference type="Pfam" id="PF00082">
    <property type="entry name" value="Peptidase_S8"/>
    <property type="match status" value="1"/>
</dbReference>
<evidence type="ECO:0000256" key="4">
    <source>
        <dbReference type="PIRSR" id="PIRSR615500-1"/>
    </source>
</evidence>
<name>A0A2D3N8W7_PREIN</name>
<gene>
    <name evidence="8" type="ORF">CTM50_01550</name>
</gene>
<feature type="domain" description="Peptidase S8/S53" evidence="7">
    <location>
        <begin position="224"/>
        <end position="482"/>
    </location>
</feature>
<feature type="chain" id="PRO_5013776959" description="Peptidase S8/S53 domain-containing protein" evidence="6">
    <location>
        <begin position="21"/>
        <end position="496"/>
    </location>
</feature>
<proteinExistence type="inferred from homology"/>
<dbReference type="Gene3D" id="3.40.50.200">
    <property type="entry name" value="Peptidase S8/S53 domain"/>
    <property type="match status" value="1"/>
</dbReference>
<dbReference type="PANTHER" id="PTHR42884:SF14">
    <property type="entry name" value="NEUROENDOCRINE CONVERTASE 1"/>
    <property type="match status" value="1"/>
</dbReference>
<feature type="active site" description="Charge relay system" evidence="4 5">
    <location>
        <position position="425"/>
    </location>
</feature>
<dbReference type="SUPFAM" id="SSF52743">
    <property type="entry name" value="Subtilisin-like"/>
    <property type="match status" value="1"/>
</dbReference>
<feature type="active site" description="Charge relay system" evidence="4 5">
    <location>
        <position position="233"/>
    </location>
</feature>
<organism evidence="8 9">
    <name type="scientific">Prevotella intermedia</name>
    <dbReference type="NCBI Taxonomy" id="28131"/>
    <lineage>
        <taxon>Bacteria</taxon>
        <taxon>Pseudomonadati</taxon>
        <taxon>Bacteroidota</taxon>
        <taxon>Bacteroidia</taxon>
        <taxon>Bacteroidales</taxon>
        <taxon>Prevotellaceae</taxon>
        <taxon>Prevotella</taxon>
    </lineage>
</organism>
<dbReference type="GO" id="GO:0016020">
    <property type="term" value="C:membrane"/>
    <property type="evidence" value="ECO:0007669"/>
    <property type="project" value="TreeGrafter"/>
</dbReference>
<dbReference type="InterPro" id="IPR000209">
    <property type="entry name" value="Peptidase_S8/S53_dom"/>
</dbReference>
<keyword evidence="2 5" id="KW-0378">Hydrolase</keyword>
<keyword evidence="1 5" id="KW-0645">Protease</keyword>
<dbReference type="EMBL" id="CP024696">
    <property type="protein sequence ID" value="ATV51868.1"/>
    <property type="molecule type" value="Genomic_DNA"/>
</dbReference>
<reference evidence="8 9" key="1">
    <citation type="submission" date="2017-11" db="EMBL/GenBank/DDBJ databases">
        <title>Genome sequencing of Prevotella intermedia KCOM 2033.</title>
        <authorList>
            <person name="Kook J.-K."/>
            <person name="Park S.-N."/>
            <person name="Lim Y.K."/>
        </authorList>
    </citation>
    <scope>NUCLEOTIDE SEQUENCE [LARGE SCALE GENOMIC DNA]</scope>
    <source>
        <strain evidence="8 9">KCOM 2033</strain>
    </source>
</reference>
<dbReference type="PRINTS" id="PR00723">
    <property type="entry name" value="SUBTILISIN"/>
</dbReference>
<evidence type="ECO:0000259" key="7">
    <source>
        <dbReference type="Pfam" id="PF00082"/>
    </source>
</evidence>
<evidence type="ECO:0000256" key="6">
    <source>
        <dbReference type="SAM" id="SignalP"/>
    </source>
</evidence>